<feature type="transmembrane region" description="Helical" evidence="2">
    <location>
        <begin position="130"/>
        <end position="152"/>
    </location>
</feature>
<accession>A0A2G2XUC3</accession>
<sequence length="580" mass="63378">MTKREEKQGLKPDDNAQLVLMGETKSRRDRDYFAKLFDLNKQYNIFRSTGVVLFISISLFAGSILALGAIVSAKPLDDLDYKGWTGGRNSVTSPYASSVFLGWAMASAITLVVTGVLPIISWFATYRFSLSSAICIGIFAAVIVAFCGVSYFEIVGSRTYQIPTKADFLASLLPLICIPAVLQIRGNLVLSHSVDLRMKLYVGRGGLLSHTTDYEGDFEHVNEIGHSARFVENHGRAATLLENGKYQASENEGYEGHLELVNERVNEVGDFACFEESFDGSNNEDIEVTECGREGSSNGDIEDTECGGEDSITFYFGRQTEQYTNSSDVLQGVPKDLEAEAKFNLNTGNAAFNDPKPTIEVKEKLEGQDSSIKFSSNSVDLSSYAHTTEKDGCVSSGSKANVLNQHKSTEQQPIARKIVASRASCTDKASHRLHLSVNRDKESVNSCQPVLYEARGESACQRERNASAPSKNPGSEAPVHPSAELSDSSVTSSAPTSKTSKQTQSNRTVAPKRAQDKRLVANSPRPRTSDCIKRNKDFKAEYKRKVVARRTGNNAMRKDVRSVDLSHSTRVGHLAVGVAS</sequence>
<feature type="transmembrane region" description="Helical" evidence="2">
    <location>
        <begin position="100"/>
        <end position="123"/>
    </location>
</feature>
<reference evidence="3 4" key="2">
    <citation type="journal article" date="2017" name="Genome Biol.">
        <title>New reference genome sequences of hot pepper reveal the massive evolution of plant disease-resistance genes by retroduplication.</title>
        <authorList>
            <person name="Kim S."/>
            <person name="Park J."/>
            <person name="Yeom S.I."/>
            <person name="Kim Y.M."/>
            <person name="Seo E."/>
            <person name="Kim K.T."/>
            <person name="Kim M.S."/>
            <person name="Lee J.M."/>
            <person name="Cheong K."/>
            <person name="Shin H.S."/>
            <person name="Kim S.B."/>
            <person name="Han K."/>
            <person name="Lee J."/>
            <person name="Park M."/>
            <person name="Lee H.A."/>
            <person name="Lee H.Y."/>
            <person name="Lee Y."/>
            <person name="Oh S."/>
            <person name="Lee J.H."/>
            <person name="Choi E."/>
            <person name="Choi E."/>
            <person name="Lee S.E."/>
            <person name="Jeon J."/>
            <person name="Kim H."/>
            <person name="Choi G."/>
            <person name="Song H."/>
            <person name="Lee J."/>
            <person name="Lee S.C."/>
            <person name="Kwon J.K."/>
            <person name="Lee H.Y."/>
            <person name="Koo N."/>
            <person name="Hong Y."/>
            <person name="Kim R.W."/>
            <person name="Kang W.H."/>
            <person name="Huh J.H."/>
            <person name="Kang B.C."/>
            <person name="Yang T.J."/>
            <person name="Lee Y.H."/>
            <person name="Bennetzen J.L."/>
            <person name="Choi D."/>
        </authorList>
    </citation>
    <scope>NUCLEOTIDE SEQUENCE [LARGE SCALE GENOMIC DNA]</scope>
    <source>
        <strain evidence="4">cv. CM334</strain>
    </source>
</reference>
<dbReference type="Gramene" id="PHT61124">
    <property type="protein sequence ID" value="PHT61124"/>
    <property type="gene ID" value="T459_35025"/>
</dbReference>
<dbReference type="Proteomes" id="UP000222542">
    <property type="component" value="Unassembled WGS sequence"/>
</dbReference>
<keyword evidence="2" id="KW-0812">Transmembrane</keyword>
<organism evidence="3 4">
    <name type="scientific">Capsicum annuum</name>
    <name type="common">Capsicum pepper</name>
    <dbReference type="NCBI Taxonomy" id="4072"/>
    <lineage>
        <taxon>Eukaryota</taxon>
        <taxon>Viridiplantae</taxon>
        <taxon>Streptophyta</taxon>
        <taxon>Embryophyta</taxon>
        <taxon>Tracheophyta</taxon>
        <taxon>Spermatophyta</taxon>
        <taxon>Magnoliopsida</taxon>
        <taxon>eudicotyledons</taxon>
        <taxon>Gunneridae</taxon>
        <taxon>Pentapetalae</taxon>
        <taxon>asterids</taxon>
        <taxon>lamiids</taxon>
        <taxon>Solanales</taxon>
        <taxon>Solanaceae</taxon>
        <taxon>Solanoideae</taxon>
        <taxon>Capsiceae</taxon>
        <taxon>Capsicum</taxon>
    </lineage>
</organism>
<dbReference type="GO" id="GO:0009737">
    <property type="term" value="P:response to abscisic acid"/>
    <property type="evidence" value="ECO:0000318"/>
    <property type="project" value="GO_Central"/>
</dbReference>
<gene>
    <name evidence="3" type="ORF">T459_35025</name>
</gene>
<dbReference type="PANTHER" id="PTHR47067:SF6">
    <property type="entry name" value="PROTEIN WVD2-LIKE 7"/>
    <property type="match status" value="1"/>
</dbReference>
<dbReference type="STRING" id="4072.A0A2G2XUC3"/>
<feature type="compositionally biased region" description="Basic and acidic residues" evidence="1">
    <location>
        <begin position="455"/>
        <end position="465"/>
    </location>
</feature>
<reference evidence="3 4" key="1">
    <citation type="journal article" date="2014" name="Nat. Genet.">
        <title>Genome sequence of the hot pepper provides insights into the evolution of pungency in Capsicum species.</title>
        <authorList>
            <person name="Kim S."/>
            <person name="Park M."/>
            <person name="Yeom S.I."/>
            <person name="Kim Y.M."/>
            <person name="Lee J.M."/>
            <person name="Lee H.A."/>
            <person name="Seo E."/>
            <person name="Choi J."/>
            <person name="Cheong K."/>
            <person name="Kim K.T."/>
            <person name="Jung K."/>
            <person name="Lee G.W."/>
            <person name="Oh S.K."/>
            <person name="Bae C."/>
            <person name="Kim S.B."/>
            <person name="Lee H.Y."/>
            <person name="Kim S.Y."/>
            <person name="Kim M.S."/>
            <person name="Kang B.C."/>
            <person name="Jo Y.D."/>
            <person name="Yang H.B."/>
            <person name="Jeong H.J."/>
            <person name="Kang W.H."/>
            <person name="Kwon J.K."/>
            <person name="Shin C."/>
            <person name="Lim J.Y."/>
            <person name="Park J.H."/>
            <person name="Huh J.H."/>
            <person name="Kim J.S."/>
            <person name="Kim B.D."/>
            <person name="Cohen O."/>
            <person name="Paran I."/>
            <person name="Suh M.C."/>
            <person name="Lee S.B."/>
            <person name="Kim Y.K."/>
            <person name="Shin Y."/>
            <person name="Noh S.J."/>
            <person name="Park J."/>
            <person name="Seo Y.S."/>
            <person name="Kwon S.Y."/>
            <person name="Kim H.A."/>
            <person name="Park J.M."/>
            <person name="Kim H.J."/>
            <person name="Choi S.B."/>
            <person name="Bosland P.W."/>
            <person name="Reeves G."/>
            <person name="Jo S.H."/>
            <person name="Lee B.W."/>
            <person name="Cho H.T."/>
            <person name="Choi H.S."/>
            <person name="Lee M.S."/>
            <person name="Yu Y."/>
            <person name="Do Choi Y."/>
            <person name="Park B.S."/>
            <person name="van Deynze A."/>
            <person name="Ashrafi H."/>
            <person name="Hill T."/>
            <person name="Kim W.T."/>
            <person name="Pai H.S."/>
            <person name="Ahn H.K."/>
            <person name="Yeam I."/>
            <person name="Giovannoni J.J."/>
            <person name="Rose J.K."/>
            <person name="Sorensen I."/>
            <person name="Lee S.J."/>
            <person name="Kim R.W."/>
            <person name="Choi I.Y."/>
            <person name="Choi B.S."/>
            <person name="Lim J.S."/>
            <person name="Lee Y.H."/>
            <person name="Choi D."/>
        </authorList>
    </citation>
    <scope>NUCLEOTIDE SEQUENCE [LARGE SCALE GENOMIC DNA]</scope>
    <source>
        <strain evidence="4">cv. CM334</strain>
    </source>
</reference>
<protein>
    <submittedName>
        <fullName evidence="3">Uncharacterized protein</fullName>
    </submittedName>
</protein>
<feature type="transmembrane region" description="Helical" evidence="2">
    <location>
        <begin position="51"/>
        <end position="71"/>
    </location>
</feature>
<dbReference type="AlphaFoldDB" id="A0A2G2XUC3"/>
<evidence type="ECO:0000313" key="3">
    <source>
        <dbReference type="EMBL" id="PHT61124.1"/>
    </source>
</evidence>
<feature type="region of interest" description="Disordered" evidence="1">
    <location>
        <begin position="455"/>
        <end position="535"/>
    </location>
</feature>
<evidence type="ECO:0000256" key="1">
    <source>
        <dbReference type="SAM" id="MobiDB-lite"/>
    </source>
</evidence>
<keyword evidence="4" id="KW-1185">Reference proteome</keyword>
<dbReference type="GO" id="GO:0055028">
    <property type="term" value="C:cortical microtubule"/>
    <property type="evidence" value="ECO:0000318"/>
    <property type="project" value="GO_Central"/>
</dbReference>
<keyword evidence="2" id="KW-1133">Transmembrane helix</keyword>
<dbReference type="PANTHER" id="PTHR47067">
    <property type="entry name" value="TPX2 (TARGETING PROTEIN FOR XKLP2) PROTEIN FAMILY-RELATED"/>
    <property type="match status" value="1"/>
</dbReference>
<evidence type="ECO:0000313" key="4">
    <source>
        <dbReference type="Proteomes" id="UP000222542"/>
    </source>
</evidence>
<keyword evidence="2" id="KW-0472">Membrane</keyword>
<dbReference type="InterPro" id="IPR044216">
    <property type="entry name" value="WDL7"/>
</dbReference>
<evidence type="ECO:0000256" key="2">
    <source>
        <dbReference type="SAM" id="Phobius"/>
    </source>
</evidence>
<dbReference type="EMBL" id="AYRZ02000245">
    <property type="protein sequence ID" value="PHT61124.1"/>
    <property type="molecule type" value="Genomic_DNA"/>
</dbReference>
<comment type="caution">
    <text evidence="3">The sequence shown here is derived from an EMBL/GenBank/DDBJ whole genome shotgun (WGS) entry which is preliminary data.</text>
</comment>
<feature type="compositionally biased region" description="Low complexity" evidence="1">
    <location>
        <begin position="486"/>
        <end position="505"/>
    </location>
</feature>
<name>A0A2G2XUC3_CAPAN</name>
<proteinExistence type="predicted"/>